<evidence type="ECO:0000313" key="2">
    <source>
        <dbReference type="Proteomes" id="UP000631114"/>
    </source>
</evidence>
<sequence>MLEKQWEPSVENIEGGYWRMVEKPTEDIEVLYGPNLINDLCLGCRQHNLPYYCLRGYLFINVFKIQGNLFSPSLEDIIQGSIVASIVRRL</sequence>
<reference evidence="1 2" key="1">
    <citation type="submission" date="2020-10" db="EMBL/GenBank/DDBJ databases">
        <title>The Coptis chinensis genome and diversification of protoberbering-type alkaloids.</title>
        <authorList>
            <person name="Wang B."/>
            <person name="Shu S."/>
            <person name="Song C."/>
            <person name="Liu Y."/>
        </authorList>
    </citation>
    <scope>NUCLEOTIDE SEQUENCE [LARGE SCALE GENOMIC DNA]</scope>
    <source>
        <strain evidence="1">HL-2020</strain>
        <tissue evidence="1">Leaf</tissue>
    </source>
</reference>
<name>A0A835M4F1_9MAGN</name>
<gene>
    <name evidence="1" type="ORF">IFM89_002455</name>
</gene>
<dbReference type="EMBL" id="JADFTS010000002">
    <property type="protein sequence ID" value="KAF9618760.1"/>
    <property type="molecule type" value="Genomic_DNA"/>
</dbReference>
<dbReference type="AlphaFoldDB" id="A0A835M4F1"/>
<evidence type="ECO:0000313" key="1">
    <source>
        <dbReference type="EMBL" id="KAF9618760.1"/>
    </source>
</evidence>
<comment type="caution">
    <text evidence="1">The sequence shown here is derived from an EMBL/GenBank/DDBJ whole genome shotgun (WGS) entry which is preliminary data.</text>
</comment>
<organism evidence="1 2">
    <name type="scientific">Coptis chinensis</name>
    <dbReference type="NCBI Taxonomy" id="261450"/>
    <lineage>
        <taxon>Eukaryota</taxon>
        <taxon>Viridiplantae</taxon>
        <taxon>Streptophyta</taxon>
        <taxon>Embryophyta</taxon>
        <taxon>Tracheophyta</taxon>
        <taxon>Spermatophyta</taxon>
        <taxon>Magnoliopsida</taxon>
        <taxon>Ranunculales</taxon>
        <taxon>Ranunculaceae</taxon>
        <taxon>Coptidoideae</taxon>
        <taxon>Coptis</taxon>
    </lineage>
</organism>
<dbReference type="Proteomes" id="UP000631114">
    <property type="component" value="Unassembled WGS sequence"/>
</dbReference>
<keyword evidence="2" id="KW-1185">Reference proteome</keyword>
<accession>A0A835M4F1</accession>
<dbReference type="Gene3D" id="2.60.120.650">
    <property type="entry name" value="Cupin"/>
    <property type="match status" value="1"/>
</dbReference>
<protein>
    <submittedName>
        <fullName evidence="1">Uncharacterized protein</fullName>
    </submittedName>
</protein>
<proteinExistence type="predicted"/>